<dbReference type="SMART" id="SM00367">
    <property type="entry name" value="LRR_CC"/>
    <property type="match status" value="8"/>
</dbReference>
<evidence type="ECO:0000259" key="1">
    <source>
        <dbReference type="Pfam" id="PF25372"/>
    </source>
</evidence>
<dbReference type="Proteomes" id="UP000813463">
    <property type="component" value="Chromosome 6"/>
</dbReference>
<dbReference type="InterPro" id="IPR006553">
    <property type="entry name" value="Leu-rich_rpt_Cys-con_subtyp"/>
</dbReference>
<evidence type="ECO:0000313" key="3">
    <source>
        <dbReference type="RefSeq" id="XP_021851660.1"/>
    </source>
</evidence>
<gene>
    <name evidence="3" type="primary">LOC110791219</name>
</gene>
<evidence type="ECO:0000313" key="2">
    <source>
        <dbReference type="Proteomes" id="UP000813463"/>
    </source>
</evidence>
<dbReference type="Pfam" id="PF25372">
    <property type="entry name" value="DUF7885"/>
    <property type="match status" value="1"/>
</dbReference>
<reference evidence="3" key="2">
    <citation type="submission" date="2025-08" db="UniProtKB">
        <authorList>
            <consortium name="RefSeq"/>
        </authorList>
    </citation>
    <scope>IDENTIFICATION</scope>
    <source>
        <tissue evidence="3">Leaf</tissue>
    </source>
</reference>
<dbReference type="GO" id="GO:0031146">
    <property type="term" value="P:SCF-dependent proteasomal ubiquitin-dependent protein catabolic process"/>
    <property type="evidence" value="ECO:0000318"/>
    <property type="project" value="GO_Central"/>
</dbReference>
<sequence length="578" mass="64528">MQESRLVMDVPEEIWEQIISLLILDDHDLHLEPLSLVSKTFLSITNRLKQTLIISNPTSNFIPKLFLRFPNLKHISLSDFHGELTSILQFISLSNFPLESLDLSNRDDFPSDSIQQFPNSSLKSIKSLKLHNLSIFTDSDLGVISQFITNLEELDVSDPKEDCCVTDISGGAAIGITDDGVDLLASKLPHLRKVNLSGNLFISDKSLINLSEKCLNLEEIIVKSCNFVTQTGVAFALQNCQNLNSVSVLGMDLVVSPEMNQSLSSARNLSVLDFSYMSVSDPLLFSIVKASIPLKKFTLYHCKDFTFSGVLSLLRTYNSLQYLALEGVYWITDRTIIDMSKFLRKVTTVKLNFCSRLTSSGFLTLLKNCPSLDILEMEKTDMGKQEFAVNNAYNPQTRALILNSNKNLSNECLEKIAFSCPNLELLDVSDCSSITRKGIGEIIRNCTGLRHLQMNGCGMIKSLGMDAKLRKLQVLRASGSGLNDDGLMMIAKKCPALLYLDVMGCSGITSKGVKEVVHHCTRLKEINLNWCRDMSRDIVAWMVFSRPSLRKIVPPCGFVATEHEKSLFLRHGCLIDEI</sequence>
<protein>
    <submittedName>
        <fullName evidence="3">F-box protein At3g58530</fullName>
    </submittedName>
</protein>
<dbReference type="AlphaFoldDB" id="A0A9R0INF0"/>
<accession>A0A9R0INF0</accession>
<proteinExistence type="predicted"/>
<organism evidence="2 3">
    <name type="scientific">Spinacia oleracea</name>
    <name type="common">Spinach</name>
    <dbReference type="NCBI Taxonomy" id="3562"/>
    <lineage>
        <taxon>Eukaryota</taxon>
        <taxon>Viridiplantae</taxon>
        <taxon>Streptophyta</taxon>
        <taxon>Embryophyta</taxon>
        <taxon>Tracheophyta</taxon>
        <taxon>Spermatophyta</taxon>
        <taxon>Magnoliopsida</taxon>
        <taxon>eudicotyledons</taxon>
        <taxon>Gunneridae</taxon>
        <taxon>Pentapetalae</taxon>
        <taxon>Caryophyllales</taxon>
        <taxon>Chenopodiaceae</taxon>
        <taxon>Chenopodioideae</taxon>
        <taxon>Anserineae</taxon>
        <taxon>Spinacia</taxon>
    </lineage>
</organism>
<dbReference type="GO" id="GO:0019005">
    <property type="term" value="C:SCF ubiquitin ligase complex"/>
    <property type="evidence" value="ECO:0000318"/>
    <property type="project" value="GO_Central"/>
</dbReference>
<dbReference type="Gene3D" id="3.80.10.10">
    <property type="entry name" value="Ribonuclease Inhibitor"/>
    <property type="match status" value="3"/>
</dbReference>
<reference evidence="2" key="1">
    <citation type="journal article" date="2021" name="Nat. Commun.">
        <title>Genomic analyses provide insights into spinach domestication and the genetic basis of agronomic traits.</title>
        <authorList>
            <person name="Cai X."/>
            <person name="Sun X."/>
            <person name="Xu C."/>
            <person name="Sun H."/>
            <person name="Wang X."/>
            <person name="Ge C."/>
            <person name="Zhang Z."/>
            <person name="Wang Q."/>
            <person name="Fei Z."/>
            <person name="Jiao C."/>
            <person name="Wang Q."/>
        </authorList>
    </citation>
    <scope>NUCLEOTIDE SEQUENCE [LARGE SCALE GENOMIC DNA]</scope>
    <source>
        <strain evidence="2">cv. Varoflay</strain>
    </source>
</reference>
<name>A0A9R0INF0_SPIOL</name>
<dbReference type="InterPro" id="IPR032675">
    <property type="entry name" value="LRR_dom_sf"/>
</dbReference>
<feature type="domain" description="F-box/LRR-repeat protein 15-like leucin rich repeat" evidence="1">
    <location>
        <begin position="176"/>
        <end position="340"/>
    </location>
</feature>
<dbReference type="OrthoDB" id="6066220at2759"/>
<keyword evidence="2" id="KW-1185">Reference proteome</keyword>
<dbReference type="InterPro" id="IPR057207">
    <property type="entry name" value="FBXL15_LRR"/>
</dbReference>
<dbReference type="KEGG" id="soe:110791219"/>
<dbReference type="RefSeq" id="XP_021851660.1">
    <property type="nucleotide sequence ID" value="XM_021995968.2"/>
</dbReference>
<dbReference type="SUPFAM" id="SSF52047">
    <property type="entry name" value="RNI-like"/>
    <property type="match status" value="2"/>
</dbReference>
<dbReference type="PANTHER" id="PTHR13318">
    <property type="entry name" value="PARTNER OF PAIRED, ISOFORM B-RELATED"/>
    <property type="match status" value="1"/>
</dbReference>
<dbReference type="GeneID" id="110791219"/>